<dbReference type="GO" id="GO:0005886">
    <property type="term" value="C:plasma membrane"/>
    <property type="evidence" value="ECO:0007669"/>
    <property type="project" value="UniProtKB-SubCell"/>
</dbReference>
<evidence type="ECO:0000256" key="4">
    <source>
        <dbReference type="ARBA" id="ARBA00022475"/>
    </source>
</evidence>
<keyword evidence="7 9" id="KW-0472">Membrane</keyword>
<reference evidence="10 11" key="1">
    <citation type="submission" date="2018-03" db="EMBL/GenBank/DDBJ databases">
        <title>The draft genome of Sphingosinicella sp. GL-C-18.</title>
        <authorList>
            <person name="Liu L."/>
            <person name="Li L."/>
            <person name="Liang L."/>
            <person name="Zhang X."/>
            <person name="Wang T."/>
        </authorList>
    </citation>
    <scope>NUCLEOTIDE SEQUENCE [LARGE SCALE GENOMIC DNA]</scope>
    <source>
        <strain evidence="10 11">GL-C-18</strain>
    </source>
</reference>
<dbReference type="PANTHER" id="PTHR42770:SF18">
    <property type="entry name" value="ARGININE_AGMATINE ANTIPORTER"/>
    <property type="match status" value="1"/>
</dbReference>
<feature type="transmembrane region" description="Helical" evidence="9">
    <location>
        <begin position="155"/>
        <end position="175"/>
    </location>
</feature>
<evidence type="ECO:0000313" key="11">
    <source>
        <dbReference type="Proteomes" id="UP000241167"/>
    </source>
</evidence>
<feature type="transmembrane region" description="Helical" evidence="9">
    <location>
        <begin position="351"/>
        <end position="375"/>
    </location>
</feature>
<evidence type="ECO:0000313" key="10">
    <source>
        <dbReference type="EMBL" id="PSJ41590.1"/>
    </source>
</evidence>
<evidence type="ECO:0000256" key="8">
    <source>
        <dbReference type="ARBA" id="ARBA00045636"/>
    </source>
</evidence>
<feature type="transmembrane region" description="Helical" evidence="9">
    <location>
        <begin position="44"/>
        <end position="65"/>
    </location>
</feature>
<feature type="transmembrane region" description="Helical" evidence="9">
    <location>
        <begin position="411"/>
        <end position="429"/>
    </location>
</feature>
<evidence type="ECO:0000256" key="2">
    <source>
        <dbReference type="ARBA" id="ARBA00008220"/>
    </source>
</evidence>
<dbReference type="Proteomes" id="UP000241167">
    <property type="component" value="Unassembled WGS sequence"/>
</dbReference>
<sequence length="440" mass="46036">MPSPSPPRRVFGFWICLALVIGNMIGSGVFLMPRELAPYGWNAIFGWMVTIGGALCLAYVFAMLARRFPRAGGPYAFCREAFGPAPGFAVAWSYWISVWTAVATIALAAVSYLSHFLPALAAQPVLPAIGFVWTFTLINSLSLRGAGGVQLVTTVLKVLPLAAAIILTLLISAGGSSTPAPSVPFRAEDISFASVTATAALTLWAMVGFESATIPAGHVENPERTIPRATIIGTLTAGIIYLVACSGVALLLPAEQAAQSNAPFADFIGRYWGEGPASLVALFATISALGAVNGWVLIQGEMPPALARDGVFPAWIGKASRGGVPVRAHLVSSGLVTLLILSNQSRSMGDLFVFMALVSTLASLVAYLACALAALRLQGSGRMDRSPLLIAAAGIGTLYSLWAIYGAGLEPTLWGAGLLMSGFPIYLLMRRNHRGEAAAV</sequence>
<feature type="transmembrane region" description="Helical" evidence="9">
    <location>
        <begin position="86"/>
        <end position="113"/>
    </location>
</feature>
<protein>
    <recommendedName>
        <fullName evidence="3">Arginine/agmatine antiporter</fullName>
    </recommendedName>
</protein>
<name>A0A2P7QUH4_9SPHN</name>
<dbReference type="EMBL" id="PXYI01000002">
    <property type="protein sequence ID" value="PSJ41590.1"/>
    <property type="molecule type" value="Genomic_DNA"/>
</dbReference>
<evidence type="ECO:0000256" key="1">
    <source>
        <dbReference type="ARBA" id="ARBA00004651"/>
    </source>
</evidence>
<dbReference type="PIRSF" id="PIRSF006060">
    <property type="entry name" value="AA_transporter"/>
    <property type="match status" value="1"/>
</dbReference>
<evidence type="ECO:0000256" key="6">
    <source>
        <dbReference type="ARBA" id="ARBA00022989"/>
    </source>
</evidence>
<evidence type="ECO:0000256" key="5">
    <source>
        <dbReference type="ARBA" id="ARBA00022692"/>
    </source>
</evidence>
<dbReference type="Gene3D" id="1.20.1740.10">
    <property type="entry name" value="Amino acid/polyamine transporter I"/>
    <property type="match status" value="1"/>
</dbReference>
<dbReference type="RefSeq" id="WP_106511752.1">
    <property type="nucleotide sequence ID" value="NZ_PXYI01000002.1"/>
</dbReference>
<feature type="transmembrane region" description="Helical" evidence="9">
    <location>
        <begin position="12"/>
        <end position="32"/>
    </location>
</feature>
<keyword evidence="11" id="KW-1185">Reference proteome</keyword>
<dbReference type="AlphaFoldDB" id="A0A2P7QUH4"/>
<feature type="transmembrane region" description="Helical" evidence="9">
    <location>
        <begin position="230"/>
        <end position="252"/>
    </location>
</feature>
<evidence type="ECO:0000256" key="9">
    <source>
        <dbReference type="SAM" id="Phobius"/>
    </source>
</evidence>
<keyword evidence="6 9" id="KW-1133">Transmembrane helix</keyword>
<gene>
    <name evidence="10" type="ORF">C7I55_04600</name>
</gene>
<evidence type="ECO:0000256" key="7">
    <source>
        <dbReference type="ARBA" id="ARBA00023136"/>
    </source>
</evidence>
<dbReference type="OrthoDB" id="3185104at2"/>
<feature type="transmembrane region" description="Helical" evidence="9">
    <location>
        <begin position="277"/>
        <end position="298"/>
    </location>
</feature>
<feature type="transmembrane region" description="Helical" evidence="9">
    <location>
        <begin position="387"/>
        <end position="405"/>
    </location>
</feature>
<feature type="transmembrane region" description="Helical" evidence="9">
    <location>
        <begin position="125"/>
        <end position="143"/>
    </location>
</feature>
<dbReference type="Pfam" id="PF13520">
    <property type="entry name" value="AA_permease_2"/>
    <property type="match status" value="1"/>
</dbReference>
<comment type="caution">
    <text evidence="10">The sequence shown here is derived from an EMBL/GenBank/DDBJ whole genome shotgun (WGS) entry which is preliminary data.</text>
</comment>
<proteinExistence type="inferred from homology"/>
<comment type="function">
    <text evidence="8">Major component of the acid-resistance (AR) system allowing enteric pathogens to survive the acidic environment in the stomach. Exchanges extracellular arginine for its intracellular decarboxylation product agmatine (Agm) thereby expelling intracellular protons. Probably undergoes several conformational states in order to translocate the substrate across the membrane; keeps the substrate accessible to only 1 side of the membrane at a time by opening and closing 3 membrane-internal gates.</text>
</comment>
<dbReference type="GO" id="GO:0022857">
    <property type="term" value="F:transmembrane transporter activity"/>
    <property type="evidence" value="ECO:0007669"/>
    <property type="project" value="InterPro"/>
</dbReference>
<comment type="subcellular location">
    <subcellularLocation>
        <location evidence="1">Cell membrane</location>
        <topology evidence="1">Multi-pass membrane protein</topology>
    </subcellularLocation>
</comment>
<dbReference type="InterPro" id="IPR002293">
    <property type="entry name" value="AA/rel_permease1"/>
</dbReference>
<organism evidence="10 11">
    <name type="scientific">Allosphingosinicella deserti</name>
    <dbReference type="NCBI Taxonomy" id="2116704"/>
    <lineage>
        <taxon>Bacteria</taxon>
        <taxon>Pseudomonadati</taxon>
        <taxon>Pseudomonadota</taxon>
        <taxon>Alphaproteobacteria</taxon>
        <taxon>Sphingomonadales</taxon>
        <taxon>Sphingomonadaceae</taxon>
        <taxon>Allosphingosinicella</taxon>
    </lineage>
</organism>
<comment type="similarity">
    <text evidence="2">Belongs to the amino acid-polyamine-organocation (APC) superfamily. Basic amino acid/polyamine antiporter (APA) (TC 2.A.3.2) family.</text>
</comment>
<keyword evidence="5 9" id="KW-0812">Transmembrane</keyword>
<feature type="transmembrane region" description="Helical" evidence="9">
    <location>
        <begin position="190"/>
        <end position="209"/>
    </location>
</feature>
<evidence type="ECO:0000256" key="3">
    <source>
        <dbReference type="ARBA" id="ARBA00021069"/>
    </source>
</evidence>
<accession>A0A2P7QUH4</accession>
<dbReference type="InterPro" id="IPR050367">
    <property type="entry name" value="APC_superfamily"/>
</dbReference>
<keyword evidence="4" id="KW-1003">Cell membrane</keyword>
<dbReference type="PANTHER" id="PTHR42770">
    <property type="entry name" value="AMINO ACID TRANSPORTER-RELATED"/>
    <property type="match status" value="1"/>
</dbReference>